<dbReference type="EMBL" id="CADEPM010000006">
    <property type="protein sequence ID" value="CAB3407371.1"/>
    <property type="molecule type" value="Genomic_DNA"/>
</dbReference>
<dbReference type="OrthoDB" id="5852862at2759"/>
<organism evidence="1 2">
    <name type="scientific">Caenorhabditis bovis</name>
    <dbReference type="NCBI Taxonomy" id="2654633"/>
    <lineage>
        <taxon>Eukaryota</taxon>
        <taxon>Metazoa</taxon>
        <taxon>Ecdysozoa</taxon>
        <taxon>Nematoda</taxon>
        <taxon>Chromadorea</taxon>
        <taxon>Rhabditida</taxon>
        <taxon>Rhabditina</taxon>
        <taxon>Rhabditomorpha</taxon>
        <taxon>Rhabditoidea</taxon>
        <taxon>Rhabditidae</taxon>
        <taxon>Peloderinae</taxon>
        <taxon>Caenorhabditis</taxon>
    </lineage>
</organism>
<dbReference type="AlphaFoldDB" id="A0A8S1F4A2"/>
<protein>
    <submittedName>
        <fullName evidence="1">Uncharacterized protein</fullName>
    </submittedName>
</protein>
<dbReference type="Proteomes" id="UP000494206">
    <property type="component" value="Unassembled WGS sequence"/>
</dbReference>
<evidence type="ECO:0000313" key="2">
    <source>
        <dbReference type="Proteomes" id="UP000494206"/>
    </source>
</evidence>
<sequence>MANFEVTKHSIGEFKFNTDEKTFDIFEEIAFNVNGPIDVLPIKFGNNLQLVSISLLLCSDGIYMVDGEPLTDDRYSYDAESEILSVKLSNMNRENNPDGAGVQLRFTGRIADAKGPIHLDGDGVLVVDLREDTHRVVACLGPVETHFGINVMAEHGRRVEADGEVATNGFDNDDGLRANWLPLKSDFNVSTINFKVYPIDS</sequence>
<gene>
    <name evidence="1" type="ORF">CBOVIS_LOCUS9311</name>
</gene>
<evidence type="ECO:0000313" key="1">
    <source>
        <dbReference type="EMBL" id="CAB3407371.1"/>
    </source>
</evidence>
<comment type="caution">
    <text evidence="1">The sequence shown here is derived from an EMBL/GenBank/DDBJ whole genome shotgun (WGS) entry which is preliminary data.</text>
</comment>
<reference evidence="1 2" key="1">
    <citation type="submission" date="2020-04" db="EMBL/GenBank/DDBJ databases">
        <authorList>
            <person name="Laetsch R D."/>
            <person name="Stevens L."/>
            <person name="Kumar S."/>
            <person name="Blaxter L. M."/>
        </authorList>
    </citation>
    <scope>NUCLEOTIDE SEQUENCE [LARGE SCALE GENOMIC DNA]</scope>
</reference>
<accession>A0A8S1F4A2</accession>
<keyword evidence="2" id="KW-1185">Reference proteome</keyword>
<proteinExistence type="predicted"/>
<name>A0A8S1F4A2_9PELO</name>